<evidence type="ECO:0000313" key="5">
    <source>
        <dbReference type="Proteomes" id="UP000199412"/>
    </source>
</evidence>
<evidence type="ECO:0000256" key="2">
    <source>
        <dbReference type="ARBA" id="ARBA00023027"/>
    </source>
</evidence>
<dbReference type="AlphaFoldDB" id="A0A1G7E4E7"/>
<dbReference type="CDD" id="cd12164">
    <property type="entry name" value="GDH_like_2"/>
    <property type="match status" value="1"/>
</dbReference>
<feature type="domain" description="D-isomer specific 2-hydroxyacid dehydrogenase NAD-binding" evidence="3">
    <location>
        <begin position="104"/>
        <end position="274"/>
    </location>
</feature>
<dbReference type="Gene3D" id="3.40.50.720">
    <property type="entry name" value="NAD(P)-binding Rossmann-like Domain"/>
    <property type="match status" value="2"/>
</dbReference>
<dbReference type="GO" id="GO:0051287">
    <property type="term" value="F:NAD binding"/>
    <property type="evidence" value="ECO:0007669"/>
    <property type="project" value="InterPro"/>
</dbReference>
<evidence type="ECO:0000259" key="3">
    <source>
        <dbReference type="Pfam" id="PF02826"/>
    </source>
</evidence>
<keyword evidence="2" id="KW-0520">NAD</keyword>
<reference evidence="4 5" key="1">
    <citation type="submission" date="2016-10" db="EMBL/GenBank/DDBJ databases">
        <authorList>
            <person name="de Groot N.N."/>
        </authorList>
    </citation>
    <scope>NUCLEOTIDE SEQUENCE [LARGE SCALE GENOMIC DNA]</scope>
    <source>
        <strain evidence="4 5">ATCC 700224</strain>
    </source>
</reference>
<name>A0A1G7E4E7_9PROT</name>
<dbReference type="RefSeq" id="WP_176793662.1">
    <property type="nucleotide sequence ID" value="NZ_FNAP01000008.1"/>
</dbReference>
<dbReference type="PANTHER" id="PTHR43333">
    <property type="entry name" value="2-HACID_DH_C DOMAIN-CONTAINING PROTEIN"/>
    <property type="match status" value="1"/>
</dbReference>
<protein>
    <submittedName>
        <fullName evidence="4">Glyoxylate/hydroxypyruvate reductase A</fullName>
    </submittedName>
</protein>
<dbReference type="Pfam" id="PF02826">
    <property type="entry name" value="2-Hacid_dh_C"/>
    <property type="match status" value="1"/>
</dbReference>
<dbReference type="InterPro" id="IPR036291">
    <property type="entry name" value="NAD(P)-bd_dom_sf"/>
</dbReference>
<organism evidence="4 5">
    <name type="scientific">Rhodospira trueperi</name>
    <dbReference type="NCBI Taxonomy" id="69960"/>
    <lineage>
        <taxon>Bacteria</taxon>
        <taxon>Pseudomonadati</taxon>
        <taxon>Pseudomonadota</taxon>
        <taxon>Alphaproteobacteria</taxon>
        <taxon>Rhodospirillales</taxon>
        <taxon>Rhodospirillaceae</taxon>
        <taxon>Rhodospira</taxon>
    </lineage>
</organism>
<keyword evidence="1" id="KW-0560">Oxidoreductase</keyword>
<keyword evidence="4" id="KW-0670">Pyruvate</keyword>
<evidence type="ECO:0000256" key="1">
    <source>
        <dbReference type="ARBA" id="ARBA00023002"/>
    </source>
</evidence>
<keyword evidence="5" id="KW-1185">Reference proteome</keyword>
<evidence type="ECO:0000313" key="4">
    <source>
        <dbReference type="EMBL" id="SDE58608.1"/>
    </source>
</evidence>
<dbReference type="Proteomes" id="UP000199412">
    <property type="component" value="Unassembled WGS sequence"/>
</dbReference>
<dbReference type="EMBL" id="FNAP01000008">
    <property type="protein sequence ID" value="SDE58608.1"/>
    <property type="molecule type" value="Genomic_DNA"/>
</dbReference>
<dbReference type="PANTHER" id="PTHR43333:SF1">
    <property type="entry name" value="D-ISOMER SPECIFIC 2-HYDROXYACID DEHYDROGENASE NAD-BINDING DOMAIN-CONTAINING PROTEIN"/>
    <property type="match status" value="1"/>
</dbReference>
<sequence>MTILFCSEFDRAEDYRCVLAERLPDMPFRAYPDVGAPENIRYALVWCPPLGLLPSLPNLRAVFNLGAGVDGILADSDVPADVPVIRLCDAGLAPQMVEWVLYGVLRFHRRFDDYEAEQAAGRWTRLNAPPASAVRVGLLGLGVLGQAVGRRLVDMGYTVSGWSRRPKTVPGVASHHGREGLDVMVKATDILVCLLPLTDETRGILNRETLEKLPHGAAVINAGRGGHLVDADLLSLLDSGHVRGALLDVFEPEPLAPDHRFWAHPRVRVTPHVAAVTLVEPSCDQIADTILGLERGEAPSAEVDRIAGY</sequence>
<gene>
    <name evidence="4" type="ORF">SAMN05421720_108170</name>
</gene>
<proteinExistence type="predicted"/>
<dbReference type="InterPro" id="IPR006140">
    <property type="entry name" value="D-isomer_DH_NAD-bd"/>
</dbReference>
<dbReference type="GO" id="GO:0016491">
    <property type="term" value="F:oxidoreductase activity"/>
    <property type="evidence" value="ECO:0007669"/>
    <property type="project" value="UniProtKB-KW"/>
</dbReference>
<accession>A0A1G7E4E7</accession>
<dbReference type="SUPFAM" id="SSF51735">
    <property type="entry name" value="NAD(P)-binding Rossmann-fold domains"/>
    <property type="match status" value="1"/>
</dbReference>
<dbReference type="STRING" id="69960.SAMN05421720_108170"/>